<dbReference type="InterPro" id="IPR005630">
    <property type="entry name" value="Terpene_synthase_metal-bd"/>
</dbReference>
<evidence type="ECO:0000259" key="5">
    <source>
        <dbReference type="Pfam" id="PF01397"/>
    </source>
</evidence>
<dbReference type="AlphaFoldDB" id="A0AAE1MN08"/>
<protein>
    <submittedName>
        <fullName evidence="7">Uncharacterized protein</fullName>
    </submittedName>
</protein>
<dbReference type="Proteomes" id="UP001293593">
    <property type="component" value="Unassembled WGS sequence"/>
</dbReference>
<comment type="cofactor">
    <cofactor evidence="1">
        <name>Mg(2+)</name>
        <dbReference type="ChEBI" id="CHEBI:18420"/>
    </cofactor>
</comment>
<evidence type="ECO:0000313" key="7">
    <source>
        <dbReference type="EMBL" id="KAK4271479.1"/>
    </source>
</evidence>
<evidence type="ECO:0000256" key="4">
    <source>
        <dbReference type="ARBA" id="ARBA00023239"/>
    </source>
</evidence>
<dbReference type="InterPro" id="IPR050148">
    <property type="entry name" value="Terpene_synthase-like"/>
</dbReference>
<dbReference type="PANTHER" id="PTHR31739:SF25">
    <property type="entry name" value="(E,E)-GERANYLLINALOOL SYNTHASE"/>
    <property type="match status" value="1"/>
</dbReference>
<dbReference type="InterPro" id="IPR001906">
    <property type="entry name" value="Terpene_synth_N"/>
</dbReference>
<dbReference type="GO" id="GO:0000287">
    <property type="term" value="F:magnesium ion binding"/>
    <property type="evidence" value="ECO:0007669"/>
    <property type="project" value="InterPro"/>
</dbReference>
<accession>A0AAE1MN08</accession>
<dbReference type="InterPro" id="IPR008930">
    <property type="entry name" value="Terpenoid_cyclase/PrenylTrfase"/>
</dbReference>
<sequence>MDSTLCSIKSRVQKIKGMMFSPNVDPYSFVSPSAYDTAWLAMIPNSCSDESDQNLKPMFENCLNWLINNQKEQGFWGECDALGNPTIEALPATLASIVSLKMWNTEPIVIEKGLSFIEANAEKLLKDVKNHCPHHQFAIVLPAMVELAESNGLQDVFPESVSETVSYIFSCRRQKFLNKEGLVEQHCYPPLLSYLEALPPSFAISTEDISSNLSSDGSLFQSPSATAKAFMVTGKQECLIYLQSLAQRFPNGVPQTYPMDEDLIKLCIVNQIERLGLGQYFVKEMEETLAQINGNFVDRKSWPKPYNMIASQLHKDSLAFQLLRTHGYKVSPMSFCWFLHDKEIRGHVEKYPEYFTSTMMNVYKATDFMFCGEYQLEEARSFARKLLEKMTSADRDHQPQIEHELNLPWLARLDHLEHRMFIEENEANALWNGKTSFNRISCLCNDELLQLAVRNYEFRQSVYKNELKELKRWSEELGLTSMGFGREKTIYCYYAVAASATSLPHDSCVRMLAAKSAILITVADDFFDMKASLLELQHLIDAIARWDSGGLSSHSKVIFDALDDLVSETAQRYRQQQGADITSSLRDLWYETFNSWLEEAKWSRNGQTPSIDDYIKIGMISVAVHTMVLPASCFLKPSLPNHKLRPPYYETITRLLMVICRLLNDIQGYQKEKTEGKVNSVLINLIENPDVDMEGSIAFLREIIGKHKKEFIEHVLMDEMCDWPKTTKQFHLSCLKAFQMFFNSSNRYDSKTDLLQDINKAIYLPLSTKLKKGFNVGTVPSGLNKTYAAILNSNLKWCSKSKSLRVAATNQVPLYTLRNGIFGMAPKVVGGFI</sequence>
<dbReference type="GO" id="GO:0016102">
    <property type="term" value="P:diterpenoid biosynthetic process"/>
    <property type="evidence" value="ECO:0007669"/>
    <property type="project" value="TreeGrafter"/>
</dbReference>
<organism evidence="7 8">
    <name type="scientific">Acacia crassicarpa</name>
    <name type="common">northern wattle</name>
    <dbReference type="NCBI Taxonomy" id="499986"/>
    <lineage>
        <taxon>Eukaryota</taxon>
        <taxon>Viridiplantae</taxon>
        <taxon>Streptophyta</taxon>
        <taxon>Embryophyta</taxon>
        <taxon>Tracheophyta</taxon>
        <taxon>Spermatophyta</taxon>
        <taxon>Magnoliopsida</taxon>
        <taxon>eudicotyledons</taxon>
        <taxon>Gunneridae</taxon>
        <taxon>Pentapetalae</taxon>
        <taxon>rosids</taxon>
        <taxon>fabids</taxon>
        <taxon>Fabales</taxon>
        <taxon>Fabaceae</taxon>
        <taxon>Caesalpinioideae</taxon>
        <taxon>mimosoid clade</taxon>
        <taxon>Acacieae</taxon>
        <taxon>Acacia</taxon>
    </lineage>
</organism>
<feature type="domain" description="Terpene synthase metal-binding" evidence="6">
    <location>
        <begin position="476"/>
        <end position="710"/>
    </location>
</feature>
<keyword evidence="2" id="KW-0479">Metal-binding</keyword>
<dbReference type="FunFam" id="1.10.600.10:FF:000036">
    <property type="entry name" value="cis-abienol synthase, chloroplastic"/>
    <property type="match status" value="1"/>
</dbReference>
<dbReference type="PANTHER" id="PTHR31739">
    <property type="entry name" value="ENT-COPALYL DIPHOSPHATE SYNTHASE, CHLOROPLASTIC"/>
    <property type="match status" value="1"/>
</dbReference>
<feature type="domain" description="Terpene synthase N-terminal" evidence="5">
    <location>
        <begin position="215"/>
        <end position="404"/>
    </location>
</feature>
<dbReference type="SUPFAM" id="SSF48576">
    <property type="entry name" value="Terpenoid synthases"/>
    <property type="match status" value="1"/>
</dbReference>
<name>A0AAE1MN08_9FABA</name>
<keyword evidence="8" id="KW-1185">Reference proteome</keyword>
<gene>
    <name evidence="7" type="ORF">QN277_020170</name>
</gene>
<comment type="caution">
    <text evidence="7">The sequence shown here is derived from an EMBL/GenBank/DDBJ whole genome shotgun (WGS) entry which is preliminary data.</text>
</comment>
<dbReference type="SUPFAM" id="SSF48239">
    <property type="entry name" value="Terpenoid cyclases/Protein prenyltransferases"/>
    <property type="match status" value="2"/>
</dbReference>
<dbReference type="Pfam" id="PF03936">
    <property type="entry name" value="Terpene_synth_C"/>
    <property type="match status" value="1"/>
</dbReference>
<dbReference type="Gene3D" id="1.50.10.130">
    <property type="entry name" value="Terpene synthase, N-terminal domain"/>
    <property type="match status" value="1"/>
</dbReference>
<dbReference type="SFLD" id="SFLDG01014">
    <property type="entry name" value="Terpene_Cyclase_Like_1_N-term"/>
    <property type="match status" value="1"/>
</dbReference>
<keyword evidence="3" id="KW-0460">Magnesium</keyword>
<evidence type="ECO:0000313" key="8">
    <source>
        <dbReference type="Proteomes" id="UP001293593"/>
    </source>
</evidence>
<evidence type="ECO:0000259" key="6">
    <source>
        <dbReference type="Pfam" id="PF03936"/>
    </source>
</evidence>
<dbReference type="InterPro" id="IPR008949">
    <property type="entry name" value="Isoprenoid_synthase_dom_sf"/>
</dbReference>
<keyword evidence="4" id="KW-0456">Lyase</keyword>
<dbReference type="FunFam" id="1.50.10.130:FF:000002">
    <property type="entry name" value="Ent-copalyl diphosphate synthase, chloroplastic"/>
    <property type="match status" value="1"/>
</dbReference>
<evidence type="ECO:0000256" key="3">
    <source>
        <dbReference type="ARBA" id="ARBA00022842"/>
    </source>
</evidence>
<reference evidence="7" key="1">
    <citation type="submission" date="2023-10" db="EMBL/GenBank/DDBJ databases">
        <title>Chromosome-level genome of the transformable northern wattle, Acacia crassicarpa.</title>
        <authorList>
            <person name="Massaro I."/>
            <person name="Sinha N.R."/>
            <person name="Poethig S."/>
            <person name="Leichty A.R."/>
        </authorList>
    </citation>
    <scope>NUCLEOTIDE SEQUENCE</scope>
    <source>
        <strain evidence="7">Acra3RX</strain>
        <tissue evidence="7">Leaf</tissue>
    </source>
</reference>
<evidence type="ECO:0000256" key="1">
    <source>
        <dbReference type="ARBA" id="ARBA00001946"/>
    </source>
</evidence>
<evidence type="ECO:0000256" key="2">
    <source>
        <dbReference type="ARBA" id="ARBA00022723"/>
    </source>
</evidence>
<dbReference type="GO" id="GO:0010333">
    <property type="term" value="F:terpene synthase activity"/>
    <property type="evidence" value="ECO:0007669"/>
    <property type="project" value="InterPro"/>
</dbReference>
<dbReference type="Gene3D" id="1.50.10.160">
    <property type="match status" value="1"/>
</dbReference>
<dbReference type="Pfam" id="PF01397">
    <property type="entry name" value="Terpene_synth"/>
    <property type="match status" value="1"/>
</dbReference>
<dbReference type="Gene3D" id="1.10.600.10">
    <property type="entry name" value="Farnesyl Diphosphate Synthase"/>
    <property type="match status" value="1"/>
</dbReference>
<dbReference type="InterPro" id="IPR036965">
    <property type="entry name" value="Terpene_synth_N_sf"/>
</dbReference>
<dbReference type="EMBL" id="JAWXYG010000005">
    <property type="protein sequence ID" value="KAK4271479.1"/>
    <property type="molecule type" value="Genomic_DNA"/>
</dbReference>
<proteinExistence type="predicted"/>